<gene>
    <name evidence="1" type="ORF">H2O64_18955</name>
</gene>
<comment type="caution">
    <text evidence="1">The sequence shown here is derived from an EMBL/GenBank/DDBJ whole genome shotgun (WGS) entry which is preliminary data.</text>
</comment>
<evidence type="ECO:0000313" key="1">
    <source>
        <dbReference type="EMBL" id="MBC8756761.1"/>
    </source>
</evidence>
<organism evidence="1 2">
    <name type="scientific">Kordia aestuariivivens</name>
    <dbReference type="NCBI Taxonomy" id="2759037"/>
    <lineage>
        <taxon>Bacteria</taxon>
        <taxon>Pseudomonadati</taxon>
        <taxon>Bacteroidota</taxon>
        <taxon>Flavobacteriia</taxon>
        <taxon>Flavobacteriales</taxon>
        <taxon>Flavobacteriaceae</taxon>
        <taxon>Kordia</taxon>
    </lineage>
</organism>
<evidence type="ECO:0000313" key="2">
    <source>
        <dbReference type="Proteomes" id="UP000619238"/>
    </source>
</evidence>
<proteinExistence type="predicted"/>
<evidence type="ECO:0008006" key="3">
    <source>
        <dbReference type="Google" id="ProtNLM"/>
    </source>
</evidence>
<name>A0ABR7QDX6_9FLAO</name>
<dbReference type="Proteomes" id="UP000619238">
    <property type="component" value="Unassembled WGS sequence"/>
</dbReference>
<dbReference type="RefSeq" id="WP_187563802.1">
    <property type="nucleotide sequence ID" value="NZ_JACGWS010000013.1"/>
</dbReference>
<accession>A0ABR7QDX6</accession>
<reference evidence="1 2" key="1">
    <citation type="submission" date="2020-07" db="EMBL/GenBank/DDBJ databases">
        <title>Description of Kordia aestuariivivens sp. nov., isolated from a tidal flat.</title>
        <authorList>
            <person name="Park S."/>
            <person name="Yoon J.-H."/>
        </authorList>
    </citation>
    <scope>NUCLEOTIDE SEQUENCE [LARGE SCALE GENOMIC DNA]</scope>
    <source>
        <strain evidence="1 2">YSTF-M3</strain>
    </source>
</reference>
<protein>
    <recommendedName>
        <fullName evidence="3">Lipoprotein</fullName>
    </recommendedName>
</protein>
<sequence length="204" mass="23573">MKKIKLIAFSLIIHFAFVQCETKQEVITYEVTPEFAEKIDKPEVHFIVDIPKQLKLEKPVEGKKGYSYGMIQEVNKDSIVTEMFSFGYITMDGMSLEKDGQAFMKQIRDMLKSGGYEIEEDTMGMLQFDGEKYLSLQAIGTMKEGLSDLFVGRYFFNVIAKPNPHGNTHIIMLMAARDDQVKIYEDFKDKLAISTVWKTFEYLR</sequence>
<keyword evidence="2" id="KW-1185">Reference proteome</keyword>
<dbReference type="EMBL" id="JACGWS010000013">
    <property type="protein sequence ID" value="MBC8756761.1"/>
    <property type="molecule type" value="Genomic_DNA"/>
</dbReference>